<dbReference type="InterPro" id="IPR016164">
    <property type="entry name" value="FAD-linked_Oxase-like_C"/>
</dbReference>
<evidence type="ECO:0000256" key="1">
    <source>
        <dbReference type="ARBA" id="ARBA00001974"/>
    </source>
</evidence>
<dbReference type="RefSeq" id="WP_151754104.1">
    <property type="nucleotide sequence ID" value="NZ_BKZW01000001.1"/>
</dbReference>
<dbReference type="GO" id="GO:0016491">
    <property type="term" value="F:oxidoreductase activity"/>
    <property type="evidence" value="ECO:0007669"/>
    <property type="project" value="UniProtKB-KW"/>
</dbReference>
<dbReference type="InterPro" id="IPR016169">
    <property type="entry name" value="FAD-bd_PCMH_sub2"/>
</dbReference>
<comment type="cofactor">
    <cofactor evidence="1">
        <name>FAD</name>
        <dbReference type="ChEBI" id="CHEBI:57692"/>
    </cofactor>
</comment>
<feature type="domain" description="FAD-binding PCMH-type" evidence="5">
    <location>
        <begin position="32"/>
        <end position="212"/>
    </location>
</feature>
<dbReference type="Gene3D" id="3.30.465.10">
    <property type="match status" value="1"/>
</dbReference>
<evidence type="ECO:0000256" key="4">
    <source>
        <dbReference type="ARBA" id="ARBA00023002"/>
    </source>
</evidence>
<evidence type="ECO:0000256" key="2">
    <source>
        <dbReference type="ARBA" id="ARBA00022630"/>
    </source>
</evidence>
<dbReference type="Pfam" id="PF02913">
    <property type="entry name" value="FAD-oxidase_C"/>
    <property type="match status" value="1"/>
</dbReference>
<dbReference type="Proteomes" id="UP000326912">
    <property type="component" value="Unassembled WGS sequence"/>
</dbReference>
<keyword evidence="4" id="KW-0560">Oxidoreductase</keyword>
<keyword evidence="3" id="KW-0274">FAD</keyword>
<evidence type="ECO:0000259" key="5">
    <source>
        <dbReference type="PROSITE" id="PS51387"/>
    </source>
</evidence>
<dbReference type="AlphaFoldDB" id="A0A5J4KF31"/>
<dbReference type="EMBL" id="BKZW01000001">
    <property type="protein sequence ID" value="GER85885.1"/>
    <property type="molecule type" value="Genomic_DNA"/>
</dbReference>
<dbReference type="InterPro" id="IPR006094">
    <property type="entry name" value="Oxid_FAD_bind_N"/>
</dbReference>
<accession>A0A5J4KF31</accession>
<protein>
    <submittedName>
        <fullName evidence="6">Glycolate oxidase</fullName>
    </submittedName>
</protein>
<evidence type="ECO:0000313" key="6">
    <source>
        <dbReference type="EMBL" id="GER85885.1"/>
    </source>
</evidence>
<dbReference type="InterPro" id="IPR016166">
    <property type="entry name" value="FAD-bd_PCMH"/>
</dbReference>
<dbReference type="InterPro" id="IPR004113">
    <property type="entry name" value="FAD-bd_oxidored_4_C"/>
</dbReference>
<comment type="caution">
    <text evidence="6">The sequence shown here is derived from an EMBL/GenBank/DDBJ whole genome shotgun (WGS) entry which is preliminary data.</text>
</comment>
<name>A0A5J4KF31_9CHLR</name>
<dbReference type="InterPro" id="IPR036318">
    <property type="entry name" value="FAD-bd_PCMH-like_sf"/>
</dbReference>
<dbReference type="SUPFAM" id="SSF56176">
    <property type="entry name" value="FAD-binding/transporter-associated domain-like"/>
    <property type="match status" value="1"/>
</dbReference>
<reference evidence="6 7" key="1">
    <citation type="submission" date="2019-10" db="EMBL/GenBank/DDBJ databases">
        <title>Dictyobacter vulcani sp. nov., within the class Ktedonobacteria, isolated from soil of volcanic Mt. Zao.</title>
        <authorList>
            <person name="Zheng Y."/>
            <person name="Wang C.M."/>
            <person name="Sakai Y."/>
            <person name="Abe K."/>
            <person name="Yokota A."/>
            <person name="Yabe S."/>
        </authorList>
    </citation>
    <scope>NUCLEOTIDE SEQUENCE [LARGE SCALE GENOMIC DNA]</scope>
    <source>
        <strain evidence="6 7">W12</strain>
    </source>
</reference>
<organism evidence="6 7">
    <name type="scientific">Dictyobacter vulcani</name>
    <dbReference type="NCBI Taxonomy" id="2607529"/>
    <lineage>
        <taxon>Bacteria</taxon>
        <taxon>Bacillati</taxon>
        <taxon>Chloroflexota</taxon>
        <taxon>Ktedonobacteria</taxon>
        <taxon>Ktedonobacterales</taxon>
        <taxon>Dictyobacteraceae</taxon>
        <taxon>Dictyobacter</taxon>
    </lineage>
</organism>
<evidence type="ECO:0000256" key="3">
    <source>
        <dbReference type="ARBA" id="ARBA00022827"/>
    </source>
</evidence>
<dbReference type="PANTHER" id="PTHR11748:SF103">
    <property type="entry name" value="GLYCOLATE OXIDASE SUBUNIT GLCE"/>
    <property type="match status" value="1"/>
</dbReference>
<proteinExistence type="predicted"/>
<gene>
    <name evidence="6" type="primary">glcE</name>
    <name evidence="6" type="ORF">KDW_00470</name>
</gene>
<keyword evidence="7" id="KW-1185">Reference proteome</keyword>
<dbReference type="GO" id="GO:0071949">
    <property type="term" value="F:FAD binding"/>
    <property type="evidence" value="ECO:0007669"/>
    <property type="project" value="InterPro"/>
</dbReference>
<keyword evidence="2" id="KW-0285">Flavoprotein</keyword>
<dbReference type="Pfam" id="PF01565">
    <property type="entry name" value="FAD_binding_4"/>
    <property type="match status" value="1"/>
</dbReference>
<evidence type="ECO:0000313" key="7">
    <source>
        <dbReference type="Proteomes" id="UP000326912"/>
    </source>
</evidence>
<dbReference type="PANTHER" id="PTHR11748">
    <property type="entry name" value="D-LACTATE DEHYDROGENASE"/>
    <property type="match status" value="1"/>
</dbReference>
<dbReference type="SUPFAM" id="SSF55103">
    <property type="entry name" value="FAD-linked oxidases, C-terminal domain"/>
    <property type="match status" value="1"/>
</dbReference>
<sequence length="444" mass="48940">MAEITPFVPLFRQQFPQIHSIDDPIQLLDYTVDDRLPDILMQPQTIEEAARIVKFFHAQKLSVLPRGNGTHMSIGDLPAHINALLETTAFNHVLEHEAPDLTCRTEAGITLAQLQAQLKNKGQRLALDPPNAETATIGGILATNDSGPKRLRYGSARDQVIGLSVIQANGEISHSGGRVVKNVAGYDLNKLYIGSFGTLGIIVEANFKLYPLAPAERTLLFTFESIEDAMQATIGLTSSTLAPSAIELLTLQGPKDASPFFAFSLPETGYTLAVNFENSTIAMTRQINEALKIAQTHHAFLREDLEGQEQERFWQMISLQIQSALSCKINLPVTRIAGLIDQVETICKHQHLIANIVAHAGNGIAYVELGPYNAMSRIITAITTLRNFAQANKGNLVLERCSTQLKQHLSVWGEPRADFDMMKRLKHQFDPDGVFVRGRYLGGL</sequence>
<dbReference type="PROSITE" id="PS51387">
    <property type="entry name" value="FAD_PCMH"/>
    <property type="match status" value="1"/>
</dbReference>